<reference evidence="3" key="1">
    <citation type="journal article" date="2017" name="Cell">
        <title>Insights into land plant evolution garnered from the Marchantia polymorpha genome.</title>
        <authorList>
            <person name="Bowman J.L."/>
            <person name="Kohchi T."/>
            <person name="Yamato K.T."/>
            <person name="Jenkins J."/>
            <person name="Shu S."/>
            <person name="Ishizaki K."/>
            <person name="Yamaoka S."/>
            <person name="Nishihama R."/>
            <person name="Nakamura Y."/>
            <person name="Berger F."/>
            <person name="Adam C."/>
            <person name="Aki S.S."/>
            <person name="Althoff F."/>
            <person name="Araki T."/>
            <person name="Arteaga-Vazquez M.A."/>
            <person name="Balasubrmanian S."/>
            <person name="Barry K."/>
            <person name="Bauer D."/>
            <person name="Boehm C.R."/>
            <person name="Briginshaw L."/>
            <person name="Caballero-Perez J."/>
            <person name="Catarino B."/>
            <person name="Chen F."/>
            <person name="Chiyoda S."/>
            <person name="Chovatia M."/>
            <person name="Davies K.M."/>
            <person name="Delmans M."/>
            <person name="Demura T."/>
            <person name="Dierschke T."/>
            <person name="Dolan L."/>
            <person name="Dorantes-Acosta A.E."/>
            <person name="Eklund D.M."/>
            <person name="Florent S.N."/>
            <person name="Flores-Sandoval E."/>
            <person name="Fujiyama A."/>
            <person name="Fukuzawa H."/>
            <person name="Galik B."/>
            <person name="Grimanelli D."/>
            <person name="Grimwood J."/>
            <person name="Grossniklaus U."/>
            <person name="Hamada T."/>
            <person name="Haseloff J."/>
            <person name="Hetherington A.J."/>
            <person name="Higo A."/>
            <person name="Hirakawa Y."/>
            <person name="Hundley H.N."/>
            <person name="Ikeda Y."/>
            <person name="Inoue K."/>
            <person name="Inoue S.I."/>
            <person name="Ishida S."/>
            <person name="Jia Q."/>
            <person name="Kakita M."/>
            <person name="Kanazawa T."/>
            <person name="Kawai Y."/>
            <person name="Kawashima T."/>
            <person name="Kennedy M."/>
            <person name="Kinose K."/>
            <person name="Kinoshita T."/>
            <person name="Kohara Y."/>
            <person name="Koide E."/>
            <person name="Komatsu K."/>
            <person name="Kopischke S."/>
            <person name="Kubo M."/>
            <person name="Kyozuka J."/>
            <person name="Lagercrantz U."/>
            <person name="Lin S.S."/>
            <person name="Lindquist E."/>
            <person name="Lipzen A.M."/>
            <person name="Lu C.W."/>
            <person name="De Luna E."/>
            <person name="Martienssen R.A."/>
            <person name="Minamino N."/>
            <person name="Mizutani M."/>
            <person name="Mizutani M."/>
            <person name="Mochizuki N."/>
            <person name="Monte I."/>
            <person name="Mosher R."/>
            <person name="Nagasaki H."/>
            <person name="Nakagami H."/>
            <person name="Naramoto S."/>
            <person name="Nishitani K."/>
            <person name="Ohtani M."/>
            <person name="Okamoto T."/>
            <person name="Okumura M."/>
            <person name="Phillips J."/>
            <person name="Pollak B."/>
            <person name="Reinders A."/>
            <person name="Rovekamp M."/>
            <person name="Sano R."/>
            <person name="Sawa S."/>
            <person name="Schmid M.W."/>
            <person name="Shirakawa M."/>
            <person name="Solano R."/>
            <person name="Spunde A."/>
            <person name="Suetsugu N."/>
            <person name="Sugano S."/>
            <person name="Sugiyama A."/>
            <person name="Sun R."/>
            <person name="Suzuki Y."/>
            <person name="Takenaka M."/>
            <person name="Takezawa D."/>
            <person name="Tomogane H."/>
            <person name="Tsuzuki M."/>
            <person name="Ueda T."/>
            <person name="Umeda M."/>
            <person name="Ward J.M."/>
            <person name="Watanabe Y."/>
            <person name="Yazaki K."/>
            <person name="Yokoyama R."/>
            <person name="Yoshitake Y."/>
            <person name="Yotsui I."/>
            <person name="Zachgo S."/>
            <person name="Schmutz J."/>
        </authorList>
    </citation>
    <scope>NUCLEOTIDE SEQUENCE [LARGE SCALE GENOMIC DNA]</scope>
    <source>
        <strain evidence="3">Tak-1</strain>
    </source>
</reference>
<dbReference type="PANTHER" id="PTHR36718">
    <property type="entry name" value="OS05G0435400 PROTEIN"/>
    <property type="match status" value="1"/>
</dbReference>
<evidence type="ECO:0000313" key="3">
    <source>
        <dbReference type="Proteomes" id="UP000244005"/>
    </source>
</evidence>
<dbReference type="InterPro" id="IPR053281">
    <property type="entry name" value="Double_zinc_ribbon"/>
</dbReference>
<dbReference type="InterPro" id="IPR031493">
    <property type="entry name" value="Zinc_ribbon_15"/>
</dbReference>
<name>A0A2R6WJ56_MARPO</name>
<dbReference type="Proteomes" id="UP000244005">
    <property type="component" value="Unassembled WGS sequence"/>
</dbReference>
<feature type="domain" description="Zinc-ribbon 15" evidence="1">
    <location>
        <begin position="22"/>
        <end position="119"/>
    </location>
</feature>
<evidence type="ECO:0000259" key="1">
    <source>
        <dbReference type="Pfam" id="PF17032"/>
    </source>
</evidence>
<protein>
    <recommendedName>
        <fullName evidence="1">Zinc-ribbon 15 domain-containing protein</fullName>
    </recommendedName>
</protein>
<dbReference type="OrthoDB" id="1850117at2759"/>
<dbReference type="Gramene" id="Mp3g09560.1">
    <property type="protein sequence ID" value="Mp3g09560.1.cds1"/>
    <property type="gene ID" value="Mp3g09560"/>
</dbReference>
<dbReference type="Pfam" id="PF17032">
    <property type="entry name" value="Zn_ribbon_15"/>
    <property type="match status" value="1"/>
</dbReference>
<proteinExistence type="predicted"/>
<dbReference type="OMA" id="LMHCNNC"/>
<dbReference type="PANTHER" id="PTHR36718:SF1">
    <property type="entry name" value="DOUBLE ZINC RIBBON PROTEIN MJ0416"/>
    <property type="match status" value="1"/>
</dbReference>
<keyword evidence="3" id="KW-1185">Reference proteome</keyword>
<evidence type="ECO:0000313" key="2">
    <source>
        <dbReference type="EMBL" id="PTQ33861.1"/>
    </source>
</evidence>
<organism evidence="2 3">
    <name type="scientific">Marchantia polymorpha</name>
    <name type="common">Common liverwort</name>
    <name type="synonym">Marchantia aquatica</name>
    <dbReference type="NCBI Taxonomy" id="3197"/>
    <lineage>
        <taxon>Eukaryota</taxon>
        <taxon>Viridiplantae</taxon>
        <taxon>Streptophyta</taxon>
        <taxon>Embryophyta</taxon>
        <taxon>Marchantiophyta</taxon>
        <taxon>Marchantiopsida</taxon>
        <taxon>Marchantiidae</taxon>
        <taxon>Marchantiales</taxon>
        <taxon>Marchantiaceae</taxon>
        <taxon>Marchantia</taxon>
    </lineage>
</organism>
<gene>
    <name evidence="2" type="ORF">MARPO_0085s0071</name>
</gene>
<sequence>MFFFFGGVQPEVTKILEYNAAVCPRCGQDANLVDYDHVFRAFFIPVWRWAGSNPAVSCGSCSFLLPLEQFQKLHHRGSRETRSKIAQDFGPTAPLPPLPRCWSCSRILEPEFRFCPQCGAGQ</sequence>
<accession>A0A2R6WJ56</accession>
<dbReference type="EMBL" id="KZ772757">
    <property type="protein sequence ID" value="PTQ33861.1"/>
    <property type="molecule type" value="Genomic_DNA"/>
</dbReference>
<dbReference type="AlphaFoldDB" id="A0A2R6WJ56"/>